<dbReference type="InterPro" id="IPR020449">
    <property type="entry name" value="Tscrpt_reg_AraC-type_HTH"/>
</dbReference>
<dbReference type="Proteomes" id="UP000466794">
    <property type="component" value="Unassembled WGS sequence"/>
</dbReference>
<dbReference type="GO" id="GO:0043565">
    <property type="term" value="F:sequence-specific DNA binding"/>
    <property type="evidence" value="ECO:0007669"/>
    <property type="project" value="InterPro"/>
</dbReference>
<evidence type="ECO:0000313" key="6">
    <source>
        <dbReference type="Proteomes" id="UP000466794"/>
    </source>
</evidence>
<dbReference type="InterPro" id="IPR035418">
    <property type="entry name" value="AraC-bd_2"/>
</dbReference>
<feature type="domain" description="HTH araC/xylS-type" evidence="4">
    <location>
        <begin position="321"/>
        <end position="422"/>
    </location>
</feature>
<proteinExistence type="predicted"/>
<dbReference type="PANTHER" id="PTHR46796">
    <property type="entry name" value="HTH-TYPE TRANSCRIPTIONAL ACTIVATOR RHAS-RELATED"/>
    <property type="match status" value="1"/>
</dbReference>
<organism evidence="5 6">
    <name type="scientific">Nocardia terrae</name>
    <dbReference type="NCBI Taxonomy" id="2675851"/>
    <lineage>
        <taxon>Bacteria</taxon>
        <taxon>Bacillati</taxon>
        <taxon>Actinomycetota</taxon>
        <taxon>Actinomycetes</taxon>
        <taxon>Mycobacteriales</taxon>
        <taxon>Nocardiaceae</taxon>
        <taxon>Nocardia</taxon>
    </lineage>
</organism>
<dbReference type="SMART" id="SM00342">
    <property type="entry name" value="HTH_ARAC"/>
    <property type="match status" value="1"/>
</dbReference>
<dbReference type="Pfam" id="PF14525">
    <property type="entry name" value="AraC_binding_2"/>
    <property type="match status" value="1"/>
</dbReference>
<keyword evidence="1" id="KW-0805">Transcription regulation</keyword>
<keyword evidence="6" id="KW-1185">Reference proteome</keyword>
<reference evidence="5 6" key="1">
    <citation type="submission" date="2019-12" db="EMBL/GenBank/DDBJ databases">
        <title>Nocardia sp. nov. ET3-3 isolated from soil.</title>
        <authorList>
            <person name="Kanchanasin P."/>
            <person name="Tanasupawat S."/>
            <person name="Yuki M."/>
            <person name="Kudo T."/>
        </authorList>
    </citation>
    <scope>NUCLEOTIDE SEQUENCE [LARGE SCALE GENOMIC DNA]</scope>
    <source>
        <strain evidence="5 6">ET3-3</strain>
    </source>
</reference>
<gene>
    <name evidence="5" type="ORF">GPX89_13825</name>
</gene>
<dbReference type="AlphaFoldDB" id="A0A7K1UVZ4"/>
<evidence type="ECO:0000259" key="4">
    <source>
        <dbReference type="PROSITE" id="PS01124"/>
    </source>
</evidence>
<evidence type="ECO:0000256" key="2">
    <source>
        <dbReference type="ARBA" id="ARBA00023125"/>
    </source>
</evidence>
<accession>A0A7K1UVZ4</accession>
<dbReference type="InterPro" id="IPR018060">
    <property type="entry name" value="HTH_AraC"/>
</dbReference>
<dbReference type="Pfam" id="PF12833">
    <property type="entry name" value="HTH_18"/>
    <property type="match status" value="1"/>
</dbReference>
<dbReference type="InterPro" id="IPR009057">
    <property type="entry name" value="Homeodomain-like_sf"/>
</dbReference>
<dbReference type="GO" id="GO:0003700">
    <property type="term" value="F:DNA-binding transcription factor activity"/>
    <property type="evidence" value="ECO:0007669"/>
    <property type="project" value="InterPro"/>
</dbReference>
<dbReference type="PROSITE" id="PS01124">
    <property type="entry name" value="HTH_ARAC_FAMILY_2"/>
    <property type="match status" value="1"/>
</dbReference>
<dbReference type="Gene3D" id="1.10.10.60">
    <property type="entry name" value="Homeodomain-like"/>
    <property type="match status" value="1"/>
</dbReference>
<protein>
    <submittedName>
        <fullName evidence="5">Helix-turn-helix domain-containing protein</fullName>
    </submittedName>
</protein>
<dbReference type="PRINTS" id="PR00032">
    <property type="entry name" value="HTHARAC"/>
</dbReference>
<dbReference type="SUPFAM" id="SSF46689">
    <property type="entry name" value="Homeodomain-like"/>
    <property type="match status" value="1"/>
</dbReference>
<dbReference type="PANTHER" id="PTHR46796:SF6">
    <property type="entry name" value="ARAC SUBFAMILY"/>
    <property type="match status" value="1"/>
</dbReference>
<comment type="caution">
    <text evidence="5">The sequence shown here is derived from an EMBL/GenBank/DDBJ whole genome shotgun (WGS) entry which is preliminary data.</text>
</comment>
<evidence type="ECO:0000313" key="5">
    <source>
        <dbReference type="EMBL" id="MVU78319.1"/>
    </source>
</evidence>
<evidence type="ECO:0000256" key="1">
    <source>
        <dbReference type="ARBA" id="ARBA00023015"/>
    </source>
</evidence>
<dbReference type="EMBL" id="WRPP01000002">
    <property type="protein sequence ID" value="MVU78319.1"/>
    <property type="molecule type" value="Genomic_DNA"/>
</dbReference>
<dbReference type="InterPro" id="IPR050204">
    <property type="entry name" value="AraC_XylS_family_regulators"/>
</dbReference>
<evidence type="ECO:0000256" key="3">
    <source>
        <dbReference type="ARBA" id="ARBA00023163"/>
    </source>
</evidence>
<sequence length="428" mass="45576">MTSVRIASPHSVPGIGAKRHWKCSLRFREATRRAGQSTTGAAGSTRGCGASGCGGVDARVPARGANGRFLHGNRSRCPRIDCACTDPVRTCTAVVVAITPSQYRRWDVGTLLDTDDMPAQDRLAAITEAVHAAAAPHHVIAEPGQPIRARFEAWDFGGAGIYRIVRSSGIRMVRTAPQIRRGPSPAFVVALRERGVAYRNCGEVQDRIEPGQLFAVDMNAPFDIGWRRTGAHTALMVPLDALAMSAETVRRGVGNLPASPLYSVMSGFIASMVASADELGADAAGREIAAACTEMVRALLASAVGKGAADGGAIPAELLLTQIREYIRANLADPELGAESIARAHSISLRQLYKLCASAGVSLEQSIIANRLERVRAELSSPAHSHLSIASVAGRWGFRDPSHFARRFRAAYGITPREWRQASGTGAR</sequence>
<keyword evidence="2" id="KW-0238">DNA-binding</keyword>
<name>A0A7K1UVZ4_9NOCA</name>
<keyword evidence="3" id="KW-0804">Transcription</keyword>